<feature type="transmembrane region" description="Helical" evidence="1">
    <location>
        <begin position="160"/>
        <end position="185"/>
    </location>
</feature>
<gene>
    <name evidence="2" type="ORF">SAMN05421676_10836</name>
</gene>
<dbReference type="RefSeq" id="WP_220083831.1">
    <property type="nucleotide sequence ID" value="NZ_FOHJ01000008.1"/>
</dbReference>
<evidence type="ECO:0000313" key="3">
    <source>
        <dbReference type="Proteomes" id="UP000199095"/>
    </source>
</evidence>
<reference evidence="3" key="1">
    <citation type="submission" date="2016-10" db="EMBL/GenBank/DDBJ databases">
        <authorList>
            <person name="Varghese N."/>
            <person name="Submissions S."/>
        </authorList>
    </citation>
    <scope>NUCLEOTIDE SEQUENCE [LARGE SCALE GENOMIC DNA]</scope>
    <source>
        <strain evidence="3">CGMCC 1.3566</strain>
    </source>
</reference>
<proteinExistence type="predicted"/>
<dbReference type="STRING" id="237682.SAMN05421676_10836"/>
<keyword evidence="1" id="KW-1133">Transmembrane helix</keyword>
<sequence>MVDMKRISSRNTWPYLILGVIQSLLLLFTFYKYNNKKQLIVLVLSCVGFACIFEFVNLNYLRAYQYKPRFLKNPYLDNIFGAILSQVIYIPFTAVFLSAFQAGWKLKFFFTAYFAFIELTFIYMKVYQHNWWKLIYTVILIPTFFKLSDVWLFFLKRKNVVVRLLSLFCMSTATTVNILFGLTASSKIRFKPGKTFTWHNHFKIEPLYALTISFVSTLFIKLFKERTASVSSFLALKAVDYVMNQLHVIQTIQNKWLHNFYHLFIIVMTRYYYRLIYK</sequence>
<dbReference type="Proteomes" id="UP000199095">
    <property type="component" value="Unassembled WGS sequence"/>
</dbReference>
<keyword evidence="1" id="KW-0812">Transmembrane</keyword>
<protein>
    <submittedName>
        <fullName evidence="2">Uncharacterized protein</fullName>
    </submittedName>
</protein>
<accession>A0A1I0H3W6</accession>
<feature type="transmembrane region" description="Helical" evidence="1">
    <location>
        <begin position="134"/>
        <end position="154"/>
    </location>
</feature>
<dbReference type="EMBL" id="FOHJ01000008">
    <property type="protein sequence ID" value="SET78261.1"/>
    <property type="molecule type" value="Genomic_DNA"/>
</dbReference>
<evidence type="ECO:0000313" key="2">
    <source>
        <dbReference type="EMBL" id="SET78261.1"/>
    </source>
</evidence>
<feature type="transmembrane region" description="Helical" evidence="1">
    <location>
        <begin position="206"/>
        <end position="223"/>
    </location>
</feature>
<feature type="transmembrane region" description="Helical" evidence="1">
    <location>
        <begin position="79"/>
        <end position="102"/>
    </location>
</feature>
<keyword evidence="3" id="KW-1185">Reference proteome</keyword>
<evidence type="ECO:0000256" key="1">
    <source>
        <dbReference type="SAM" id="Phobius"/>
    </source>
</evidence>
<feature type="transmembrane region" description="Helical" evidence="1">
    <location>
        <begin position="12"/>
        <end position="33"/>
    </location>
</feature>
<keyword evidence="1" id="KW-0472">Membrane</keyword>
<dbReference type="AlphaFoldDB" id="A0A1I0H3W6"/>
<name>A0A1I0H3W6_9BACI</name>
<organism evidence="2 3">
    <name type="scientific">Salinibacillus kushneri</name>
    <dbReference type="NCBI Taxonomy" id="237682"/>
    <lineage>
        <taxon>Bacteria</taxon>
        <taxon>Bacillati</taxon>
        <taxon>Bacillota</taxon>
        <taxon>Bacilli</taxon>
        <taxon>Bacillales</taxon>
        <taxon>Bacillaceae</taxon>
        <taxon>Salinibacillus</taxon>
    </lineage>
</organism>
<feature type="transmembrane region" description="Helical" evidence="1">
    <location>
        <begin position="39"/>
        <end position="58"/>
    </location>
</feature>